<dbReference type="PROSITE" id="PS00595">
    <property type="entry name" value="AA_TRANSFER_CLASS_5"/>
    <property type="match status" value="1"/>
</dbReference>
<evidence type="ECO:0000313" key="11">
    <source>
        <dbReference type="EMBL" id="AWB49827.1"/>
    </source>
</evidence>
<evidence type="ECO:0000256" key="7">
    <source>
        <dbReference type="PIRSR" id="PIRSR000524-50"/>
    </source>
</evidence>
<dbReference type="InterPro" id="IPR015421">
    <property type="entry name" value="PyrdxlP-dep_Trfase_major"/>
</dbReference>
<dbReference type="KEGG" id="geh:HYN69_16125"/>
<keyword evidence="12" id="KW-1185">Reference proteome</keyword>
<dbReference type="EMBL" id="CP028918">
    <property type="protein sequence ID" value="AWB49827.1"/>
    <property type="molecule type" value="Genomic_DNA"/>
</dbReference>
<evidence type="ECO:0000256" key="8">
    <source>
        <dbReference type="RuleBase" id="RU004075"/>
    </source>
</evidence>
<dbReference type="InterPro" id="IPR015422">
    <property type="entry name" value="PyrdxlP-dep_Trfase_small"/>
</dbReference>
<evidence type="ECO:0000256" key="6">
    <source>
        <dbReference type="PIRSR" id="PIRSR000524-1"/>
    </source>
</evidence>
<dbReference type="OrthoDB" id="389074at2"/>
<dbReference type="RefSeq" id="WP_108436644.1">
    <property type="nucleotide sequence ID" value="NZ_CP028918.1"/>
</dbReference>
<dbReference type="Proteomes" id="UP000244496">
    <property type="component" value="Chromosome"/>
</dbReference>
<dbReference type="FunFam" id="3.90.1150.10:FF:000031">
    <property type="entry name" value="Serine--glyoxylate aminotransferase"/>
    <property type="match status" value="1"/>
</dbReference>
<keyword evidence="4 11" id="KW-0808">Transferase</keyword>
<dbReference type="InterPro" id="IPR000192">
    <property type="entry name" value="Aminotrans_V_dom"/>
</dbReference>
<comment type="cofactor">
    <cofactor evidence="1 7 9">
        <name>pyridoxal 5'-phosphate</name>
        <dbReference type="ChEBI" id="CHEBI:597326"/>
    </cofactor>
</comment>
<evidence type="ECO:0000313" key="12">
    <source>
        <dbReference type="Proteomes" id="UP000244496"/>
    </source>
</evidence>
<dbReference type="FunFam" id="3.40.640.10:FF:000054">
    <property type="entry name" value="Serine--glyoxylate aminotransferase"/>
    <property type="match status" value="1"/>
</dbReference>
<keyword evidence="3 11" id="KW-0032">Aminotransferase</keyword>
<comment type="similarity">
    <text evidence="2 8">Belongs to the class-V pyridoxal-phosphate-dependent aminotransferase family.</text>
</comment>
<dbReference type="Gene3D" id="3.90.1150.10">
    <property type="entry name" value="Aspartate Aminotransferase, domain 1"/>
    <property type="match status" value="1"/>
</dbReference>
<dbReference type="GO" id="GO:0008453">
    <property type="term" value="F:alanine-glyoxylate transaminase activity"/>
    <property type="evidence" value="ECO:0007669"/>
    <property type="project" value="TreeGrafter"/>
</dbReference>
<evidence type="ECO:0000256" key="1">
    <source>
        <dbReference type="ARBA" id="ARBA00001933"/>
    </source>
</evidence>
<gene>
    <name evidence="11" type="ORF">HYN69_16125</name>
</gene>
<evidence type="ECO:0000256" key="2">
    <source>
        <dbReference type="ARBA" id="ARBA00009236"/>
    </source>
</evidence>
<evidence type="ECO:0000256" key="4">
    <source>
        <dbReference type="ARBA" id="ARBA00022679"/>
    </source>
</evidence>
<name>A0A2S0UPU7_9RHOB</name>
<dbReference type="InterPro" id="IPR015424">
    <property type="entry name" value="PyrdxlP-dep_Trfase"/>
</dbReference>
<feature type="domain" description="Aminotransferase class V" evidence="10">
    <location>
        <begin position="48"/>
        <end position="288"/>
    </location>
</feature>
<dbReference type="Pfam" id="PF00266">
    <property type="entry name" value="Aminotran_5"/>
    <property type="match status" value="1"/>
</dbReference>
<dbReference type="Gene3D" id="3.40.640.10">
    <property type="entry name" value="Type I PLP-dependent aspartate aminotransferase-like (Major domain)"/>
    <property type="match status" value="1"/>
</dbReference>
<dbReference type="GO" id="GO:0019265">
    <property type="term" value="P:glycine biosynthetic process, by transamination of glyoxylate"/>
    <property type="evidence" value="ECO:0007669"/>
    <property type="project" value="TreeGrafter"/>
</dbReference>
<dbReference type="InterPro" id="IPR024169">
    <property type="entry name" value="SP_NH2Trfase/AEP_transaminase"/>
</dbReference>
<dbReference type="GO" id="GO:0004760">
    <property type="term" value="F:L-serine-pyruvate transaminase activity"/>
    <property type="evidence" value="ECO:0007669"/>
    <property type="project" value="TreeGrafter"/>
</dbReference>
<dbReference type="SUPFAM" id="SSF53383">
    <property type="entry name" value="PLP-dependent transferases"/>
    <property type="match status" value="1"/>
</dbReference>
<feature type="modified residue" description="N6-(pyridoxal phosphate)lysine" evidence="7">
    <location>
        <position position="197"/>
    </location>
</feature>
<protein>
    <submittedName>
        <fullName evidence="11">Serine--glyoxylate aminotransferase</fullName>
    </submittedName>
</protein>
<reference evidence="11 12" key="1">
    <citation type="submission" date="2018-04" db="EMBL/GenBank/DDBJ databases">
        <title>Genome sequencing of Gemmobacter.</title>
        <authorList>
            <person name="Yi H."/>
            <person name="Baek M.-G."/>
        </authorList>
    </citation>
    <scope>NUCLEOTIDE SEQUENCE [LARGE SCALE GENOMIC DNA]</scope>
    <source>
        <strain evidence="11 12">HYN0069</strain>
    </source>
</reference>
<evidence type="ECO:0000256" key="3">
    <source>
        <dbReference type="ARBA" id="ARBA00022576"/>
    </source>
</evidence>
<dbReference type="PANTHER" id="PTHR21152">
    <property type="entry name" value="AMINOTRANSFERASE CLASS V"/>
    <property type="match status" value="1"/>
</dbReference>
<dbReference type="InterPro" id="IPR020578">
    <property type="entry name" value="Aminotrans_V_PyrdxlP_BS"/>
</dbReference>
<evidence type="ECO:0000259" key="10">
    <source>
        <dbReference type="Pfam" id="PF00266"/>
    </source>
</evidence>
<proteinExistence type="inferred from homology"/>
<dbReference type="AlphaFoldDB" id="A0A2S0UPU7"/>
<dbReference type="CDD" id="cd06451">
    <property type="entry name" value="AGAT_like"/>
    <property type="match status" value="1"/>
</dbReference>
<keyword evidence="5 7" id="KW-0663">Pyridoxal phosphate</keyword>
<sequence length="404" mass="43609">MKTGIQHLYIPGPTNVPEVVRQAMNVPMQDHRAPDFGDLTMGLFADLKKVFRTETGRVMMFPGSGTGCWEAAITNTLNPGDRVLMARHGQFSHLWIEMAKKLGLDVEVVDVAWGAGVPVNEFARILGNDRHGKIKAVFVTHNETATGVTSDVALVRRAMDEAFHDALLFVDGVSSIACIDFRMDEWGVDLAVTGTQKGFMLPAGLGIVGVSPKAMAAAEKNTLRRCFFDFADMAKMNDTGYFPYTPPTQLLHGLRRALDRMMDEGLDNVVARHRRLATGVRNAVAAWGLDVCAEHPSVYSDTVTAIKTPTGVDAREVIKIAYDRYNCSLGSGLGPLAGKVFRIGHIGDLNEGMCLTAISIAEMSLAAAGAQVRFGSGVAAAQDVYAEPFARAVQRNVAARIAAE</sequence>
<organism evidence="11 12">
    <name type="scientific">Paragemmobacter aquarius</name>
    <dbReference type="NCBI Taxonomy" id="2169400"/>
    <lineage>
        <taxon>Bacteria</taxon>
        <taxon>Pseudomonadati</taxon>
        <taxon>Pseudomonadota</taxon>
        <taxon>Alphaproteobacteria</taxon>
        <taxon>Rhodobacterales</taxon>
        <taxon>Paracoccaceae</taxon>
        <taxon>Paragemmobacter</taxon>
    </lineage>
</organism>
<evidence type="ECO:0000256" key="9">
    <source>
        <dbReference type="RuleBase" id="RU004504"/>
    </source>
</evidence>
<dbReference type="PANTHER" id="PTHR21152:SF24">
    <property type="entry name" value="ALANINE--GLYOXYLATE AMINOTRANSFERASE 1"/>
    <property type="match status" value="1"/>
</dbReference>
<dbReference type="PIRSF" id="PIRSF000524">
    <property type="entry name" value="SPT"/>
    <property type="match status" value="1"/>
</dbReference>
<accession>A0A2S0UPU7</accession>
<feature type="binding site" evidence="6">
    <location>
        <position position="342"/>
    </location>
    <ligand>
        <name>substrate</name>
    </ligand>
</feature>
<evidence type="ECO:0000256" key="5">
    <source>
        <dbReference type="ARBA" id="ARBA00022898"/>
    </source>
</evidence>